<comment type="caution">
    <text evidence="8">The sequence shown here is derived from an EMBL/GenBank/DDBJ whole genome shotgun (WGS) entry which is preliminary data.</text>
</comment>
<dbReference type="SUPFAM" id="SSF52172">
    <property type="entry name" value="CheY-like"/>
    <property type="match status" value="1"/>
</dbReference>
<dbReference type="GO" id="GO:0006355">
    <property type="term" value="P:regulation of DNA-templated transcription"/>
    <property type="evidence" value="ECO:0007669"/>
    <property type="project" value="InterPro"/>
</dbReference>
<dbReference type="EMBL" id="VFOZ01000002">
    <property type="protein sequence ID" value="TQL90166.1"/>
    <property type="molecule type" value="Genomic_DNA"/>
</dbReference>
<dbReference type="Pfam" id="PF00072">
    <property type="entry name" value="Response_reg"/>
    <property type="match status" value="1"/>
</dbReference>
<name>A0A543BZG1_9ACTN</name>
<dbReference type="PROSITE" id="PS00622">
    <property type="entry name" value="HTH_LUXR_1"/>
    <property type="match status" value="1"/>
</dbReference>
<gene>
    <name evidence="8" type="ORF">FB559_7459</name>
</gene>
<dbReference type="SMART" id="SM00448">
    <property type="entry name" value="REC"/>
    <property type="match status" value="1"/>
</dbReference>
<dbReference type="InterPro" id="IPR011006">
    <property type="entry name" value="CheY-like_superfamily"/>
</dbReference>
<dbReference type="CDD" id="cd06170">
    <property type="entry name" value="LuxR_C_like"/>
    <property type="match status" value="1"/>
</dbReference>
<dbReference type="PROSITE" id="PS50110">
    <property type="entry name" value="RESPONSE_REGULATORY"/>
    <property type="match status" value="1"/>
</dbReference>
<dbReference type="InterPro" id="IPR058245">
    <property type="entry name" value="NreC/VraR/RcsB-like_REC"/>
</dbReference>
<dbReference type="PRINTS" id="PR00038">
    <property type="entry name" value="HTHLUXR"/>
</dbReference>
<dbReference type="Pfam" id="PF00196">
    <property type="entry name" value="GerE"/>
    <property type="match status" value="1"/>
</dbReference>
<evidence type="ECO:0000313" key="8">
    <source>
        <dbReference type="EMBL" id="TQL90166.1"/>
    </source>
</evidence>
<dbReference type="SMART" id="SM00421">
    <property type="entry name" value="HTH_LUXR"/>
    <property type="match status" value="1"/>
</dbReference>
<dbReference type="InterPro" id="IPR001789">
    <property type="entry name" value="Sig_transdc_resp-reg_receiver"/>
</dbReference>
<dbReference type="Proteomes" id="UP000316096">
    <property type="component" value="Unassembled WGS sequence"/>
</dbReference>
<dbReference type="InterPro" id="IPR000792">
    <property type="entry name" value="Tscrpt_reg_LuxR_C"/>
</dbReference>
<evidence type="ECO:0000256" key="2">
    <source>
        <dbReference type="ARBA" id="ARBA00023015"/>
    </source>
</evidence>
<dbReference type="PROSITE" id="PS50043">
    <property type="entry name" value="HTH_LUXR_2"/>
    <property type="match status" value="1"/>
</dbReference>
<evidence type="ECO:0000256" key="4">
    <source>
        <dbReference type="ARBA" id="ARBA00023163"/>
    </source>
</evidence>
<keyword evidence="2" id="KW-0805">Transcription regulation</keyword>
<evidence type="ECO:0000256" key="5">
    <source>
        <dbReference type="PROSITE-ProRule" id="PRU00169"/>
    </source>
</evidence>
<proteinExistence type="predicted"/>
<dbReference type="CDD" id="cd17535">
    <property type="entry name" value="REC_NarL-like"/>
    <property type="match status" value="1"/>
</dbReference>
<feature type="domain" description="HTH luxR-type" evidence="6">
    <location>
        <begin position="155"/>
        <end position="220"/>
    </location>
</feature>
<evidence type="ECO:0000256" key="1">
    <source>
        <dbReference type="ARBA" id="ARBA00022553"/>
    </source>
</evidence>
<protein>
    <submittedName>
        <fullName evidence="8">LuxR family two component transcriptional regulator</fullName>
    </submittedName>
</protein>
<evidence type="ECO:0000259" key="6">
    <source>
        <dbReference type="PROSITE" id="PS50043"/>
    </source>
</evidence>
<dbReference type="InterPro" id="IPR039420">
    <property type="entry name" value="WalR-like"/>
</dbReference>
<dbReference type="AlphaFoldDB" id="A0A543BZG1"/>
<dbReference type="GO" id="GO:0003677">
    <property type="term" value="F:DNA binding"/>
    <property type="evidence" value="ECO:0007669"/>
    <property type="project" value="UniProtKB-KW"/>
</dbReference>
<dbReference type="Gene3D" id="3.40.50.2300">
    <property type="match status" value="1"/>
</dbReference>
<keyword evidence="3" id="KW-0238">DNA-binding</keyword>
<feature type="domain" description="Response regulatory" evidence="7">
    <location>
        <begin position="9"/>
        <end position="125"/>
    </location>
</feature>
<feature type="modified residue" description="4-aspartylphosphate" evidence="5">
    <location>
        <position position="60"/>
    </location>
</feature>
<evidence type="ECO:0000256" key="3">
    <source>
        <dbReference type="ARBA" id="ARBA00023125"/>
    </source>
</evidence>
<dbReference type="PANTHER" id="PTHR43214">
    <property type="entry name" value="TWO-COMPONENT RESPONSE REGULATOR"/>
    <property type="match status" value="1"/>
</dbReference>
<sequence>MVSTDRPVRVLVADDDAFVRSALTTMLSANDGTSVVATAGDGAQVIAAVDRYHPDIVLMDIRMPGMDGLAATERLCVRAAAPRIIILTTFDADEYVMRALRAGAAGFLLKDCAPDELFRAIETVAGGDAMLSPAVTRRLLAQISDPARAERRSRAREALARLSDRERDVAYAVGRGRSNAEISAELFLSTATVKTHVSSVLSKLGVGNRVEVALIVHDSEPA</sequence>
<keyword evidence="9" id="KW-1185">Reference proteome</keyword>
<dbReference type="RefSeq" id="WP_141962243.1">
    <property type="nucleotide sequence ID" value="NZ_VFOZ01000002.1"/>
</dbReference>
<dbReference type="OrthoDB" id="9808843at2"/>
<reference evidence="8 9" key="1">
    <citation type="submission" date="2019-06" db="EMBL/GenBank/DDBJ databases">
        <title>Sequencing the genomes of 1000 actinobacteria strains.</title>
        <authorList>
            <person name="Klenk H.-P."/>
        </authorList>
    </citation>
    <scope>NUCLEOTIDE SEQUENCE [LARGE SCALE GENOMIC DNA]</scope>
    <source>
        <strain evidence="8 9">DSM 102200</strain>
    </source>
</reference>
<evidence type="ECO:0000313" key="9">
    <source>
        <dbReference type="Proteomes" id="UP000316096"/>
    </source>
</evidence>
<dbReference type="GO" id="GO:0000160">
    <property type="term" value="P:phosphorelay signal transduction system"/>
    <property type="evidence" value="ECO:0007669"/>
    <property type="project" value="InterPro"/>
</dbReference>
<organism evidence="8 9">
    <name type="scientific">Actinoallomurus bryophytorum</name>
    <dbReference type="NCBI Taxonomy" id="1490222"/>
    <lineage>
        <taxon>Bacteria</taxon>
        <taxon>Bacillati</taxon>
        <taxon>Actinomycetota</taxon>
        <taxon>Actinomycetes</taxon>
        <taxon>Streptosporangiales</taxon>
        <taxon>Thermomonosporaceae</taxon>
        <taxon>Actinoallomurus</taxon>
    </lineage>
</organism>
<keyword evidence="1 5" id="KW-0597">Phosphoprotein</keyword>
<accession>A0A543BZG1</accession>
<dbReference type="PANTHER" id="PTHR43214:SF24">
    <property type="entry name" value="TRANSCRIPTIONAL REGULATORY PROTEIN NARL-RELATED"/>
    <property type="match status" value="1"/>
</dbReference>
<keyword evidence="4" id="KW-0804">Transcription</keyword>
<evidence type="ECO:0000259" key="7">
    <source>
        <dbReference type="PROSITE" id="PS50110"/>
    </source>
</evidence>